<evidence type="ECO:0000313" key="1">
    <source>
        <dbReference type="EMBL" id="OHY95505.1"/>
    </source>
</evidence>
<comment type="caution">
    <text evidence="1">The sequence shown here is derived from an EMBL/GenBank/DDBJ whole genome shotgun (WGS) entry which is preliminary data.</text>
</comment>
<gene>
    <name evidence="1" type="ORF">BJD16_08530</name>
</gene>
<name>A0A1S2D3N0_AERSO</name>
<dbReference type="EMBL" id="MKFU01000003">
    <property type="protein sequence ID" value="OHY95505.1"/>
    <property type="molecule type" value="Genomic_DNA"/>
</dbReference>
<evidence type="ECO:0000313" key="2">
    <source>
        <dbReference type="Proteomes" id="UP000179934"/>
    </source>
</evidence>
<proteinExistence type="predicted"/>
<organism evidence="1 2">
    <name type="scientific">Aeromonas sobria</name>
    <dbReference type="NCBI Taxonomy" id="646"/>
    <lineage>
        <taxon>Bacteria</taxon>
        <taxon>Pseudomonadati</taxon>
        <taxon>Pseudomonadota</taxon>
        <taxon>Gammaproteobacteria</taxon>
        <taxon>Aeromonadales</taxon>
        <taxon>Aeromonadaceae</taxon>
        <taxon>Aeromonas</taxon>
    </lineage>
</organism>
<dbReference type="AlphaFoldDB" id="A0A1S2D3N0"/>
<dbReference type="RefSeq" id="WP_042018101.1">
    <property type="nucleotide sequence ID" value="NZ_CDBW01000003.1"/>
</dbReference>
<protein>
    <submittedName>
        <fullName evidence="1">Uncharacterized protein</fullName>
    </submittedName>
</protein>
<reference evidence="1 2" key="1">
    <citation type="submission" date="2016-09" db="EMBL/GenBank/DDBJ databases">
        <title>Draft Genome Sequence of Aeromonas sobria Strain 08005, Isolated from Sick Rana catesbeiana.</title>
        <authorList>
            <person name="Yang Q."/>
        </authorList>
    </citation>
    <scope>NUCLEOTIDE SEQUENCE [LARGE SCALE GENOMIC DNA]</scope>
    <source>
        <strain evidence="1 2">08005</strain>
    </source>
</reference>
<dbReference type="Proteomes" id="UP000179934">
    <property type="component" value="Unassembled WGS sequence"/>
</dbReference>
<dbReference type="GeneID" id="58920591"/>
<sequence length="66" mass="7341">MIRTLLLTGAAIAAYALQQSHSLLPLLSLLALLSLWVVSEVGQFYRDLPDANTDANADEQEYHHDF</sequence>
<dbReference type="STRING" id="646.BJD16_08530"/>
<accession>A0A1S2D3N0</accession>